<dbReference type="EMBL" id="JAQOSK010000002">
    <property type="protein sequence ID" value="MDC2954403.1"/>
    <property type="molecule type" value="Genomic_DNA"/>
</dbReference>
<dbReference type="RefSeq" id="WP_267956029.1">
    <property type="nucleotide sequence ID" value="NZ_JAQOSK010000002.1"/>
</dbReference>
<evidence type="ECO:0000313" key="1">
    <source>
        <dbReference type="EMBL" id="MDC2954403.1"/>
    </source>
</evidence>
<comment type="caution">
    <text evidence="1">The sequence shown here is derived from an EMBL/GenBank/DDBJ whole genome shotgun (WGS) entry which is preliminary data.</text>
</comment>
<keyword evidence="2" id="KW-1185">Reference proteome</keyword>
<sequence>MARPKLLAGAYRASRPRRLQSGHLGDHVAWMLVGAALLGAPGS</sequence>
<proteinExistence type="predicted"/>
<evidence type="ECO:0000313" key="2">
    <source>
        <dbReference type="Proteomes" id="UP001221328"/>
    </source>
</evidence>
<reference evidence="1 2" key="1">
    <citation type="journal article" date="2015" name="Int. J. Syst. Evol. Microbiol.">
        <title>Streptomyces gilvifuscus sp. nov., an actinomycete that produces antibacterial compounds isolated from soil.</title>
        <authorList>
            <person name="Nguyen T.M."/>
            <person name="Kim J."/>
        </authorList>
    </citation>
    <scope>NUCLEOTIDE SEQUENCE [LARGE SCALE GENOMIC DNA]</scope>
    <source>
        <strain evidence="1 2">T113</strain>
    </source>
</reference>
<organism evidence="1 2">
    <name type="scientific">Streptomyces gilvifuscus</name>
    <dbReference type="NCBI Taxonomy" id="1550617"/>
    <lineage>
        <taxon>Bacteria</taxon>
        <taxon>Bacillati</taxon>
        <taxon>Actinomycetota</taxon>
        <taxon>Actinomycetes</taxon>
        <taxon>Kitasatosporales</taxon>
        <taxon>Streptomycetaceae</taxon>
        <taxon>Streptomyces</taxon>
    </lineage>
</organism>
<accession>A0ABT5FPI4</accession>
<protein>
    <submittedName>
        <fullName evidence="1">Uncharacterized protein</fullName>
    </submittedName>
</protein>
<name>A0ABT5FPI4_9ACTN</name>
<dbReference type="Proteomes" id="UP001221328">
    <property type="component" value="Unassembled WGS sequence"/>
</dbReference>
<gene>
    <name evidence="1" type="ORF">PO587_08020</name>
</gene>